<dbReference type="OrthoDB" id="10577658at2759"/>
<proteinExistence type="predicted"/>
<evidence type="ECO:0000256" key="1">
    <source>
        <dbReference type="SAM" id="MobiDB-lite"/>
    </source>
</evidence>
<feature type="region of interest" description="Disordered" evidence="1">
    <location>
        <begin position="168"/>
        <end position="227"/>
    </location>
</feature>
<evidence type="ECO:0000313" key="2">
    <source>
        <dbReference type="EMBL" id="BAM40486.1"/>
    </source>
</evidence>
<dbReference type="AlphaFoldDB" id="J4C3I2"/>
<organism evidence="2 3">
    <name type="scientific">Theileria orientalis strain Shintoku</name>
    <dbReference type="NCBI Taxonomy" id="869250"/>
    <lineage>
        <taxon>Eukaryota</taxon>
        <taxon>Sar</taxon>
        <taxon>Alveolata</taxon>
        <taxon>Apicomplexa</taxon>
        <taxon>Aconoidasida</taxon>
        <taxon>Piroplasmida</taxon>
        <taxon>Theileriidae</taxon>
        <taxon>Theileria</taxon>
    </lineage>
</organism>
<evidence type="ECO:0000313" key="3">
    <source>
        <dbReference type="Proteomes" id="UP000003786"/>
    </source>
</evidence>
<reference evidence="2 3" key="1">
    <citation type="journal article" date="2012" name="MBio">
        <title>Comparative genome analysis of three eukaryotic parasites with differing abilities to transform leukocytes reveals key mediators of Theileria-induced leukocyte transformation.</title>
        <authorList>
            <person name="Hayashida K."/>
            <person name="Hara Y."/>
            <person name="Abe T."/>
            <person name="Yamasaki C."/>
            <person name="Toyoda A."/>
            <person name="Kosuge T."/>
            <person name="Suzuki Y."/>
            <person name="Sato Y."/>
            <person name="Kawashima S."/>
            <person name="Katayama T."/>
            <person name="Wakaguri H."/>
            <person name="Inoue N."/>
            <person name="Homma K."/>
            <person name="Tada-Umezaki M."/>
            <person name="Yagi Y."/>
            <person name="Fujii Y."/>
            <person name="Habara T."/>
            <person name="Kanehisa M."/>
            <person name="Watanabe H."/>
            <person name="Ito K."/>
            <person name="Gojobori T."/>
            <person name="Sugawara H."/>
            <person name="Imanishi T."/>
            <person name="Weir W."/>
            <person name="Gardner M."/>
            <person name="Pain A."/>
            <person name="Shiels B."/>
            <person name="Hattori M."/>
            <person name="Nene V."/>
            <person name="Sugimoto C."/>
        </authorList>
    </citation>
    <scope>NUCLEOTIDE SEQUENCE [LARGE SCALE GENOMIC DNA]</scope>
    <source>
        <strain evidence="2 3">Shintoku</strain>
    </source>
</reference>
<dbReference type="Proteomes" id="UP000003786">
    <property type="component" value="Chromosome 2"/>
</dbReference>
<feature type="compositionally biased region" description="Low complexity" evidence="1">
    <location>
        <begin position="195"/>
        <end position="212"/>
    </location>
</feature>
<feature type="compositionally biased region" description="Basic and acidic residues" evidence="1">
    <location>
        <begin position="168"/>
        <end position="177"/>
    </location>
</feature>
<name>J4C3I2_THEOR</name>
<protein>
    <submittedName>
        <fullName evidence="2">Uncharacterized protein</fullName>
    </submittedName>
</protein>
<accession>J4C3I2</accession>
<dbReference type="Pfam" id="PF04385">
    <property type="entry name" value="FAINT"/>
    <property type="match status" value="1"/>
</dbReference>
<sequence>MRLYDKLIYSIFICLMYGNDLQINGPLLVDSTWDWLKKFLCSGCCGCNSCDSDCGGCDSCGSSSSNSSPKTNDNADKTTDPNVKTTEVNIDKAMGTGYNSNQGGNYKLVFKPTGDYSIKAVKKGTTEIWKAEKKEDYSKEVISDFAKHIVTISIGSDGATKKVFKKGSDNKWTETSKDATQNGGSDGSGGGGTGTSPTSGGTTGTGNSTGTAASGGGGTKQSTPAAQ</sequence>
<dbReference type="GeneID" id="20714865"/>
<dbReference type="VEuPathDB" id="PiroplasmaDB:TOT_020000742"/>
<feature type="region of interest" description="Disordered" evidence="1">
    <location>
        <begin position="63"/>
        <end position="85"/>
    </location>
</feature>
<keyword evidence="3" id="KW-1185">Reference proteome</keyword>
<dbReference type="RefSeq" id="XP_009690787.1">
    <property type="nucleotide sequence ID" value="XM_009692492.1"/>
</dbReference>
<dbReference type="EMBL" id="AP011947">
    <property type="protein sequence ID" value="BAM40486.1"/>
    <property type="molecule type" value="Genomic_DNA"/>
</dbReference>
<dbReference type="KEGG" id="tot:TOT_020000742"/>
<feature type="compositionally biased region" description="Gly residues" evidence="1">
    <location>
        <begin position="184"/>
        <end position="194"/>
    </location>
</feature>
<dbReference type="InterPro" id="IPR007480">
    <property type="entry name" value="DUF529"/>
</dbReference>
<gene>
    <name evidence="2" type="ORF">TOT_020000742</name>
</gene>